<proteinExistence type="predicted"/>
<sequence length="319" mass="35047">MSVLSQQLVRLRNNDCLELAALTFLYYDHAITFPDEVLRIWSRPFSRPSFLFYLNRYIPFFGNIVLLIFTYSDLASTDKRIRSGATTTPRSKSSPGLTPPGHAHHGTIRSPVEAVSGCHMAISTVTGIHLAVAWEAQAVFDLLVFSLTIRKTLQTRESMGRRMGFTGVSIVDLVYRDGAIYFAVMALANLANIFTFYFADPLTKGVLSTFASCISVTMISRLMLNLYEAVSPPAANGVGGNSTFLIFSTRIEAGNITAIGAASDEGWSNDSGVPVPAWRLWPGDGALEEAEEPHDIELVDIRNANVLVIIDVDTWLAFD</sequence>
<dbReference type="EMBL" id="MU277209">
    <property type="protein sequence ID" value="KAI0062118.1"/>
    <property type="molecule type" value="Genomic_DNA"/>
</dbReference>
<protein>
    <submittedName>
        <fullName evidence="1">Uncharacterized protein</fullName>
    </submittedName>
</protein>
<name>A0ACB8T0V7_9AGAM</name>
<reference evidence="1" key="1">
    <citation type="submission" date="2021-03" db="EMBL/GenBank/DDBJ databases">
        <authorList>
            <consortium name="DOE Joint Genome Institute"/>
            <person name="Ahrendt S."/>
            <person name="Looney B.P."/>
            <person name="Miyauchi S."/>
            <person name="Morin E."/>
            <person name="Drula E."/>
            <person name="Courty P.E."/>
            <person name="Chicoki N."/>
            <person name="Fauchery L."/>
            <person name="Kohler A."/>
            <person name="Kuo A."/>
            <person name="Labutti K."/>
            <person name="Pangilinan J."/>
            <person name="Lipzen A."/>
            <person name="Riley R."/>
            <person name="Andreopoulos W."/>
            <person name="He G."/>
            <person name="Johnson J."/>
            <person name="Barry K.W."/>
            <person name="Grigoriev I.V."/>
            <person name="Nagy L."/>
            <person name="Hibbett D."/>
            <person name="Henrissat B."/>
            <person name="Matheny P.B."/>
            <person name="Labbe J."/>
            <person name="Martin F."/>
        </authorList>
    </citation>
    <scope>NUCLEOTIDE SEQUENCE</scope>
    <source>
        <strain evidence="1">HHB10654</strain>
    </source>
</reference>
<reference evidence="1" key="2">
    <citation type="journal article" date="2022" name="New Phytol.">
        <title>Evolutionary transition to the ectomycorrhizal habit in the genomes of a hyperdiverse lineage of mushroom-forming fungi.</title>
        <authorList>
            <person name="Looney B."/>
            <person name="Miyauchi S."/>
            <person name="Morin E."/>
            <person name="Drula E."/>
            <person name="Courty P.E."/>
            <person name="Kohler A."/>
            <person name="Kuo A."/>
            <person name="LaButti K."/>
            <person name="Pangilinan J."/>
            <person name="Lipzen A."/>
            <person name="Riley R."/>
            <person name="Andreopoulos W."/>
            <person name="He G."/>
            <person name="Johnson J."/>
            <person name="Nolan M."/>
            <person name="Tritt A."/>
            <person name="Barry K.W."/>
            <person name="Grigoriev I.V."/>
            <person name="Nagy L.G."/>
            <person name="Hibbett D."/>
            <person name="Henrissat B."/>
            <person name="Matheny P.B."/>
            <person name="Labbe J."/>
            <person name="Martin F.M."/>
        </authorList>
    </citation>
    <scope>NUCLEOTIDE SEQUENCE</scope>
    <source>
        <strain evidence="1">HHB10654</strain>
    </source>
</reference>
<organism evidence="1 2">
    <name type="scientific">Artomyces pyxidatus</name>
    <dbReference type="NCBI Taxonomy" id="48021"/>
    <lineage>
        <taxon>Eukaryota</taxon>
        <taxon>Fungi</taxon>
        <taxon>Dikarya</taxon>
        <taxon>Basidiomycota</taxon>
        <taxon>Agaricomycotina</taxon>
        <taxon>Agaricomycetes</taxon>
        <taxon>Russulales</taxon>
        <taxon>Auriscalpiaceae</taxon>
        <taxon>Artomyces</taxon>
    </lineage>
</organism>
<gene>
    <name evidence="1" type="ORF">BV25DRAFT_694044</name>
</gene>
<accession>A0ACB8T0V7</accession>
<evidence type="ECO:0000313" key="2">
    <source>
        <dbReference type="Proteomes" id="UP000814140"/>
    </source>
</evidence>
<evidence type="ECO:0000313" key="1">
    <source>
        <dbReference type="EMBL" id="KAI0062118.1"/>
    </source>
</evidence>
<dbReference type="Proteomes" id="UP000814140">
    <property type="component" value="Unassembled WGS sequence"/>
</dbReference>
<comment type="caution">
    <text evidence="1">The sequence shown here is derived from an EMBL/GenBank/DDBJ whole genome shotgun (WGS) entry which is preliminary data.</text>
</comment>
<keyword evidence="2" id="KW-1185">Reference proteome</keyword>